<dbReference type="InterPro" id="IPR004330">
    <property type="entry name" value="FAR1_DNA_bnd_dom"/>
</dbReference>
<proteinExistence type="predicted"/>
<organism evidence="3 4">
    <name type="scientific">Coptis chinensis</name>
    <dbReference type="NCBI Taxonomy" id="261450"/>
    <lineage>
        <taxon>Eukaryota</taxon>
        <taxon>Viridiplantae</taxon>
        <taxon>Streptophyta</taxon>
        <taxon>Embryophyta</taxon>
        <taxon>Tracheophyta</taxon>
        <taxon>Spermatophyta</taxon>
        <taxon>Magnoliopsida</taxon>
        <taxon>Ranunculales</taxon>
        <taxon>Ranunculaceae</taxon>
        <taxon>Coptidoideae</taxon>
        <taxon>Coptis</taxon>
    </lineage>
</organism>
<accession>A0A835HRX0</accession>
<dbReference type="PANTHER" id="PTHR46328">
    <property type="entry name" value="FAR-RED IMPAIRED RESPONSIVE (FAR1) FAMILY PROTEIN-RELATED"/>
    <property type="match status" value="1"/>
</dbReference>
<dbReference type="PANTHER" id="PTHR46328:SF42">
    <property type="entry name" value="PROTEIN FAR1-RELATED SEQUENCE 5-LIKE ISOFORM X1"/>
    <property type="match status" value="1"/>
</dbReference>
<sequence length="313" mass="35251">MEFEPLNIENELIEYDMGYEDDAVDIEHPVDDEEDDMIESSSVGREMYIPDGDTNLEPYEGMELESEEAAKAFYNSYARRVGFSTRVSKTRRSRKDGAIIQRSFVCAKEGFRVEKERPGVNENRIKRPRAVTRVGCKAMLAVKMQPSGRWVVSGFVKEHNHDLVPADKVHCLRSHRHVSGSAKSLIDTLQAADEGAKTIDVYNVAMESIQDALKRVALAKKNGGRLPMINGSSREDGLSEGGHQWALGPPQTMDEKEKKIQELSRDLSRANRKSELYRANLLTVLKDIEDQKLQLSVKVQNIKLGMKDRDLGG</sequence>
<evidence type="ECO:0000313" key="4">
    <source>
        <dbReference type="Proteomes" id="UP000631114"/>
    </source>
</evidence>
<feature type="coiled-coil region" evidence="1">
    <location>
        <begin position="253"/>
        <end position="280"/>
    </location>
</feature>
<dbReference type="OrthoDB" id="1927586at2759"/>
<keyword evidence="1" id="KW-0175">Coiled coil</keyword>
<protein>
    <recommendedName>
        <fullName evidence="2">FAR1 domain-containing protein</fullName>
    </recommendedName>
</protein>
<evidence type="ECO:0000256" key="1">
    <source>
        <dbReference type="SAM" id="Coils"/>
    </source>
</evidence>
<evidence type="ECO:0000313" key="3">
    <source>
        <dbReference type="EMBL" id="KAF9602053.1"/>
    </source>
</evidence>
<evidence type="ECO:0000259" key="2">
    <source>
        <dbReference type="Pfam" id="PF03101"/>
    </source>
</evidence>
<reference evidence="3 4" key="1">
    <citation type="submission" date="2020-10" db="EMBL/GenBank/DDBJ databases">
        <title>The Coptis chinensis genome and diversification of protoberbering-type alkaloids.</title>
        <authorList>
            <person name="Wang B."/>
            <person name="Shu S."/>
            <person name="Song C."/>
            <person name="Liu Y."/>
        </authorList>
    </citation>
    <scope>NUCLEOTIDE SEQUENCE [LARGE SCALE GENOMIC DNA]</scope>
    <source>
        <strain evidence="3">HL-2020</strain>
        <tissue evidence="3">Leaf</tissue>
    </source>
</reference>
<name>A0A835HRX0_9MAGN</name>
<dbReference type="Pfam" id="PF03101">
    <property type="entry name" value="FAR1"/>
    <property type="match status" value="1"/>
</dbReference>
<gene>
    <name evidence="3" type="ORF">IFM89_024810</name>
</gene>
<dbReference type="Proteomes" id="UP000631114">
    <property type="component" value="Unassembled WGS sequence"/>
</dbReference>
<feature type="domain" description="FAR1" evidence="2">
    <location>
        <begin position="73"/>
        <end position="165"/>
    </location>
</feature>
<keyword evidence="4" id="KW-1185">Reference proteome</keyword>
<comment type="caution">
    <text evidence="3">The sequence shown here is derived from an EMBL/GenBank/DDBJ whole genome shotgun (WGS) entry which is preliminary data.</text>
</comment>
<dbReference type="EMBL" id="JADFTS010000006">
    <property type="protein sequence ID" value="KAF9602053.1"/>
    <property type="molecule type" value="Genomic_DNA"/>
</dbReference>
<dbReference type="AlphaFoldDB" id="A0A835HRX0"/>